<evidence type="ECO:0000259" key="7">
    <source>
        <dbReference type="Pfam" id="PF04048"/>
    </source>
</evidence>
<keyword evidence="3 5" id="KW-0268">Exocytosis</keyword>
<dbReference type="WBParaSite" id="PSAMB.scaffold5580size11360.g26912.t1">
    <property type="protein sequence ID" value="PSAMB.scaffold5580size11360.g26912.t1"/>
    <property type="gene ID" value="PSAMB.scaffold5580size11360.g26912"/>
</dbReference>
<dbReference type="GO" id="GO:0006612">
    <property type="term" value="P:protein targeting to membrane"/>
    <property type="evidence" value="ECO:0007669"/>
    <property type="project" value="UniProtKB-UniRule"/>
</dbReference>
<protein>
    <recommendedName>
        <fullName evidence="5">Exocyst complex component Sec8</fullName>
    </recommendedName>
</protein>
<evidence type="ECO:0000259" key="8">
    <source>
        <dbReference type="Pfam" id="PF20652"/>
    </source>
</evidence>
<evidence type="ECO:0000313" key="10">
    <source>
        <dbReference type="WBParaSite" id="PSAMB.scaffold5580size11360.g26912.t1"/>
    </source>
</evidence>
<evidence type="ECO:0000256" key="5">
    <source>
        <dbReference type="RuleBase" id="RU367079"/>
    </source>
</evidence>
<name>A0A914WYE2_9BILA</name>
<evidence type="ECO:0000313" key="9">
    <source>
        <dbReference type="Proteomes" id="UP000887566"/>
    </source>
</evidence>
<dbReference type="InterPro" id="IPR007191">
    <property type="entry name" value="Sec8_exocyst_N"/>
</dbReference>
<evidence type="ECO:0000256" key="1">
    <source>
        <dbReference type="ARBA" id="ARBA00010470"/>
    </source>
</evidence>
<dbReference type="GO" id="GO:0006904">
    <property type="term" value="P:vesicle docking involved in exocytosis"/>
    <property type="evidence" value="ECO:0007669"/>
    <property type="project" value="InterPro"/>
</dbReference>
<accession>A0A914WYE2</accession>
<dbReference type="PANTHER" id="PTHR14146">
    <property type="entry name" value="EXOCYST COMPLEX COMPONENT 4"/>
    <property type="match status" value="1"/>
</dbReference>
<feature type="domain" description="Exocyst complex component Sec8 middle helical bundle" evidence="8">
    <location>
        <begin position="286"/>
        <end position="456"/>
    </location>
</feature>
<keyword evidence="9" id="KW-1185">Reference proteome</keyword>
<dbReference type="GO" id="GO:0007268">
    <property type="term" value="P:chemical synaptic transmission"/>
    <property type="evidence" value="ECO:0007669"/>
    <property type="project" value="TreeGrafter"/>
</dbReference>
<dbReference type="AlphaFoldDB" id="A0A914WYE2"/>
<dbReference type="GO" id="GO:0000145">
    <property type="term" value="C:exocyst"/>
    <property type="evidence" value="ECO:0007669"/>
    <property type="project" value="UniProtKB-UniRule"/>
</dbReference>
<dbReference type="PANTHER" id="PTHR14146:SF0">
    <property type="entry name" value="EXOCYST COMPLEX COMPONENT 4"/>
    <property type="match status" value="1"/>
</dbReference>
<dbReference type="GO" id="GO:0032584">
    <property type="term" value="C:growth cone membrane"/>
    <property type="evidence" value="ECO:0007669"/>
    <property type="project" value="TreeGrafter"/>
</dbReference>
<proteinExistence type="inferred from homology"/>
<dbReference type="GO" id="GO:0006893">
    <property type="term" value="P:Golgi to plasma membrane transport"/>
    <property type="evidence" value="ECO:0007669"/>
    <property type="project" value="TreeGrafter"/>
</dbReference>
<keyword evidence="2 5" id="KW-0813">Transport</keyword>
<dbReference type="InterPro" id="IPR039682">
    <property type="entry name" value="Sec8/EXOC4"/>
</dbReference>
<evidence type="ECO:0000256" key="6">
    <source>
        <dbReference type="SAM" id="MobiDB-lite"/>
    </source>
</evidence>
<dbReference type="GO" id="GO:0045202">
    <property type="term" value="C:synapse"/>
    <property type="evidence" value="ECO:0007669"/>
    <property type="project" value="TreeGrafter"/>
</dbReference>
<comment type="function">
    <text evidence="5">Component of the exocyst complex involved in the docking of exocytic vesicles with fusion sites on the plasma membrane.</text>
</comment>
<evidence type="ECO:0000256" key="3">
    <source>
        <dbReference type="ARBA" id="ARBA00022483"/>
    </source>
</evidence>
<dbReference type="GO" id="GO:0090522">
    <property type="term" value="P:vesicle tethering involved in exocytosis"/>
    <property type="evidence" value="ECO:0007669"/>
    <property type="project" value="UniProtKB-UniRule"/>
</dbReference>
<evidence type="ECO:0000256" key="2">
    <source>
        <dbReference type="ARBA" id="ARBA00022448"/>
    </source>
</evidence>
<dbReference type="Pfam" id="PF04048">
    <property type="entry name" value="Sec8_N"/>
    <property type="match status" value="1"/>
</dbReference>
<sequence>MSNFKPEPMARKHAPRNRPESGSSAPSTGASAGLLVNVIRTLTTSVSMDQRELEKQRLEIGYRESGRIIDGLVSSHQEDLTTSLQSFRKVSSRITAARERLCNIRNSLGTCKSLLQCRRDDLKKLWLESAEQKYVSQLLEQIDHVRSIGARVHEAAANRQYLTAADKLLDAMVSVEGDLRDIDGLSDLKHGLRKTNDALFTQMMDEIMNLLYIRPCEEQMYEVFKTVNANSMGHSAMVAAVLSKSALAEGACLKATEESGVRLAENACAVQESVEELDRHPAHLLAVLVEALAVLRRLPEAIEKVKHGIQRGLNRAVQLTAAFYHERQAIALGPSVDQGGAAVGDAHHLSELLHLLFRQLKVSGVLHTLLLAQLTRVSDTRRLTGVELFAIDDYWTQVQVALQQLLNDYLDVSGVGATAATSARLNQTAAASLSSYFAKRPSARVQKPALFRFDAAAHAMRHGSSNVGRSNLREITLQTPGSGAHVCPPAAANVTAVYRGLAKFATEIEQKLRLNEPCQLHVFLKSFVGETFLPRVQNELREKADAALQATDSWQTVISVEEQRLRNSPEVLTSSARTFELCVYVSDLMQALPPFADRLAALWLLILAEYRRCTKTVYDQATRSIRQPDGMEPMEWRKISAAWAVDPDISRLLKSLPNWLSLVIEPLQALQTPSLFSPPTAPTTPMVESADEIRRRNQRESEILIANLGTQKKIEDWEVITDVPHIRSLANMHESLEWFCASVQRTLAQLPTSTTERLKQAVVEMTTSDSDGPPVIEALSVGLERRLSELEEMAGTCLLMLHLEVRVHCFYHLLPLARQGSHVIGASESQEADRRILAFNRDLVQLHELLSAQLQPRKVRYLFEGLGHLVSVIFMHSSQHIQKINDNGKKRMCRNIFSLQQCLSALTSNREPDLDTARKFFEMLYKSPDEIISGIVERGPKFTEIEYTFLISLA</sequence>
<keyword evidence="4 5" id="KW-0653">Protein transport</keyword>
<feature type="region of interest" description="Disordered" evidence="6">
    <location>
        <begin position="1"/>
        <end position="29"/>
    </location>
</feature>
<dbReference type="Pfam" id="PF20652">
    <property type="entry name" value="Sec8_C"/>
    <property type="match status" value="1"/>
</dbReference>
<reference evidence="10" key="1">
    <citation type="submission" date="2022-11" db="UniProtKB">
        <authorList>
            <consortium name="WormBaseParasite"/>
        </authorList>
    </citation>
    <scope>IDENTIFICATION</scope>
</reference>
<comment type="similarity">
    <text evidence="1 5">Belongs to the SEC8 family.</text>
</comment>
<organism evidence="9 10">
    <name type="scientific">Plectus sambesii</name>
    <dbReference type="NCBI Taxonomy" id="2011161"/>
    <lineage>
        <taxon>Eukaryota</taxon>
        <taxon>Metazoa</taxon>
        <taxon>Ecdysozoa</taxon>
        <taxon>Nematoda</taxon>
        <taxon>Chromadorea</taxon>
        <taxon>Plectida</taxon>
        <taxon>Plectina</taxon>
        <taxon>Plectoidea</taxon>
        <taxon>Plectidae</taxon>
        <taxon>Plectus</taxon>
    </lineage>
</organism>
<feature type="domain" description="Exocyst complex component Sec8 N-terminal" evidence="7">
    <location>
        <begin position="68"/>
        <end position="154"/>
    </location>
</feature>
<dbReference type="Proteomes" id="UP000887566">
    <property type="component" value="Unplaced"/>
</dbReference>
<dbReference type="GO" id="GO:0015031">
    <property type="term" value="P:protein transport"/>
    <property type="evidence" value="ECO:0007669"/>
    <property type="project" value="UniProtKB-KW"/>
</dbReference>
<evidence type="ECO:0000256" key="4">
    <source>
        <dbReference type="ARBA" id="ARBA00022927"/>
    </source>
</evidence>
<dbReference type="InterPro" id="IPR048630">
    <property type="entry name" value="Sec8_M"/>
</dbReference>